<feature type="domain" description="Cyclin-like" evidence="8">
    <location>
        <begin position="177"/>
        <end position="261"/>
    </location>
</feature>
<evidence type="ECO:0000259" key="9">
    <source>
        <dbReference type="SMART" id="SM01332"/>
    </source>
</evidence>
<dbReference type="InterPro" id="IPR013763">
    <property type="entry name" value="Cyclin-like_dom"/>
</dbReference>
<dbReference type="OrthoDB" id="5590282at2759"/>
<sequence>MALSRRAAVLREMNNEVSSKVITKSTVVGKRAVLGDLGNKVETRGMRQVKREESFKVPVAKATKKPLNKPTGNVAPQPGNVASVKPKVQLPVNPKEPPSPTPMEVSMKEEELCLAFSGALLNVEDIDAGDDDNPQLCSEYVKEIYQYLRQLEVQQSICPKYLEGQEINERMRAILVDWLIQVHSRFQLLQETLYMTIALMDRFLQVQPVSRKKLQLVGVTSMLLASKYEEMYVPEIGDFVYITDNAYTKGQIREMEMIILKRLNFNLGRPLPPHFLRRASKAGNADVEKHTLAKYLMELTLMDYDMVHYHPSQVAAASLCLSQMLLDKSKWTITQQCYTLYTEEDLRPIMQHIAKNVFRLNGGLTKHVAIKNKYASGKMMKISTIPQLKSKEIEELASPLLASS</sequence>
<dbReference type="GeneID" id="102349107"/>
<dbReference type="FunCoup" id="H2ZZD6">
    <property type="interactions" value="1124"/>
</dbReference>
<dbReference type="PROSITE" id="PS00292">
    <property type="entry name" value="CYCLINS"/>
    <property type="match status" value="1"/>
</dbReference>
<evidence type="ECO:0000256" key="5">
    <source>
        <dbReference type="ARBA" id="ARBA00023306"/>
    </source>
</evidence>
<dbReference type="RefSeq" id="XP_005998781.1">
    <property type="nucleotide sequence ID" value="XM_005998719.3"/>
</dbReference>
<dbReference type="GO" id="GO:0016538">
    <property type="term" value="F:cyclin-dependent protein serine/threonine kinase regulator activity"/>
    <property type="evidence" value="ECO:0007669"/>
    <property type="project" value="InterPro"/>
</dbReference>
<dbReference type="PANTHER" id="PTHR10177">
    <property type="entry name" value="CYCLINS"/>
    <property type="match status" value="1"/>
</dbReference>
<keyword evidence="5" id="KW-0131">Cell cycle</keyword>
<dbReference type="InterPro" id="IPR048258">
    <property type="entry name" value="Cyclins_cyclin-box"/>
</dbReference>
<dbReference type="CDD" id="cd20570">
    <property type="entry name" value="CYCLIN_CCNB2_rpt2"/>
    <property type="match status" value="1"/>
</dbReference>
<dbReference type="GeneTree" id="ENSGT00940000155405"/>
<evidence type="ECO:0000259" key="8">
    <source>
        <dbReference type="SMART" id="SM00385"/>
    </source>
</evidence>
<dbReference type="EMBL" id="AFYH01095898">
    <property type="status" value="NOT_ANNOTATED_CDS"/>
    <property type="molecule type" value="Genomic_DNA"/>
</dbReference>
<dbReference type="FunFam" id="1.10.472.10:FF:000198">
    <property type="entry name" value="G2/mitotic-specific cyclin-B1"/>
    <property type="match status" value="1"/>
</dbReference>
<dbReference type="CDD" id="cd20566">
    <property type="entry name" value="CYCLIN_CCNB2_rpt1"/>
    <property type="match status" value="1"/>
</dbReference>
<feature type="domain" description="Cyclin-like" evidence="8">
    <location>
        <begin position="274"/>
        <end position="355"/>
    </location>
</feature>
<dbReference type="EMBL" id="AFYH01095899">
    <property type="status" value="NOT_ANNOTATED_CDS"/>
    <property type="molecule type" value="Genomic_DNA"/>
</dbReference>
<accession>H2ZZD6</accession>
<dbReference type="GO" id="GO:0044772">
    <property type="term" value="P:mitotic cell cycle phase transition"/>
    <property type="evidence" value="ECO:0007669"/>
    <property type="project" value="InterPro"/>
</dbReference>
<dbReference type="AlphaFoldDB" id="H2ZZD6"/>
<dbReference type="Bgee" id="ENSLACG00000002466">
    <property type="expression patterns" value="Expressed in pelvic fin and 1 other cell type or tissue"/>
</dbReference>
<proteinExistence type="inferred from homology"/>
<keyword evidence="11" id="KW-1185">Reference proteome</keyword>
<dbReference type="GO" id="GO:0005829">
    <property type="term" value="C:cytosol"/>
    <property type="evidence" value="ECO:0007669"/>
    <property type="project" value="UniProtKB-ARBA"/>
</dbReference>
<dbReference type="PIRSF" id="PIRSF001771">
    <property type="entry name" value="Cyclin_A_B_D_E"/>
    <property type="match status" value="1"/>
</dbReference>
<dbReference type="HOGENOM" id="CLU_020695_2_1_1"/>
<gene>
    <name evidence="10" type="primary">CCNB2</name>
</gene>
<protein>
    <submittedName>
        <fullName evidence="10">Cyclin B2</fullName>
    </submittedName>
</protein>
<dbReference type="InterPro" id="IPR036915">
    <property type="entry name" value="Cyclin-like_sf"/>
</dbReference>
<dbReference type="Proteomes" id="UP000008672">
    <property type="component" value="Unassembled WGS sequence"/>
</dbReference>
<dbReference type="GO" id="GO:0051301">
    <property type="term" value="P:cell division"/>
    <property type="evidence" value="ECO:0007669"/>
    <property type="project" value="UniProtKB-KW"/>
</dbReference>
<evidence type="ECO:0000256" key="7">
    <source>
        <dbReference type="SAM" id="MobiDB-lite"/>
    </source>
</evidence>
<evidence type="ECO:0000313" key="10">
    <source>
        <dbReference type="Ensembl" id="ENSLACP00000002757.2"/>
    </source>
</evidence>
<evidence type="ECO:0000256" key="2">
    <source>
        <dbReference type="ARBA" id="ARBA00006955"/>
    </source>
</evidence>
<keyword evidence="3" id="KW-0132">Cell division</keyword>
<dbReference type="EMBL" id="AFYH01095900">
    <property type="status" value="NOT_ANNOTATED_CDS"/>
    <property type="molecule type" value="Genomic_DNA"/>
</dbReference>
<evidence type="ECO:0000256" key="3">
    <source>
        <dbReference type="ARBA" id="ARBA00022618"/>
    </source>
</evidence>
<feature type="region of interest" description="Disordered" evidence="7">
    <location>
        <begin position="63"/>
        <end position="82"/>
    </location>
</feature>
<dbReference type="CTD" id="9133"/>
<dbReference type="eggNOG" id="KOG0653">
    <property type="taxonomic scope" value="Eukaryota"/>
</dbReference>
<reference evidence="10" key="3">
    <citation type="submission" date="2025-09" db="UniProtKB">
        <authorList>
            <consortium name="Ensembl"/>
        </authorList>
    </citation>
    <scope>IDENTIFICATION</scope>
</reference>
<evidence type="ECO:0000313" key="11">
    <source>
        <dbReference type="Proteomes" id="UP000008672"/>
    </source>
</evidence>
<dbReference type="Ensembl" id="ENSLACT00000002779.2">
    <property type="protein sequence ID" value="ENSLACP00000002757.2"/>
    <property type="gene ID" value="ENSLACG00000002466.2"/>
</dbReference>
<comment type="similarity">
    <text evidence="2">Belongs to the cyclin family. Cyclin AB subfamily.</text>
</comment>
<reference evidence="10" key="2">
    <citation type="submission" date="2025-08" db="UniProtKB">
        <authorList>
            <consortium name="Ensembl"/>
        </authorList>
    </citation>
    <scope>IDENTIFICATION</scope>
</reference>
<dbReference type="Gene3D" id="1.10.472.10">
    <property type="entry name" value="Cyclin-like"/>
    <property type="match status" value="2"/>
</dbReference>
<dbReference type="STRING" id="7897.ENSLACP00000002757"/>
<evidence type="ECO:0000256" key="6">
    <source>
        <dbReference type="RuleBase" id="RU000383"/>
    </source>
</evidence>
<dbReference type="InterPro" id="IPR046965">
    <property type="entry name" value="Cyclin_A/B-like"/>
</dbReference>
<dbReference type="OMA" id="YYEMCHY"/>
<dbReference type="InterPro" id="IPR004367">
    <property type="entry name" value="Cyclin_C-dom"/>
</dbReference>
<dbReference type="Pfam" id="PF02984">
    <property type="entry name" value="Cyclin_C"/>
    <property type="match status" value="1"/>
</dbReference>
<name>H2ZZD6_LATCH</name>
<dbReference type="InterPro" id="IPR039361">
    <property type="entry name" value="Cyclin"/>
</dbReference>
<comment type="function">
    <text evidence="1">Essential for the control of the cell cycle at the G2/M (mitosis) transition.</text>
</comment>
<evidence type="ECO:0000256" key="4">
    <source>
        <dbReference type="ARBA" id="ARBA00023127"/>
    </source>
</evidence>
<dbReference type="SUPFAM" id="SSF47954">
    <property type="entry name" value="Cyclin-like"/>
    <property type="match status" value="2"/>
</dbReference>
<dbReference type="InterPro" id="IPR006671">
    <property type="entry name" value="Cyclin_N"/>
</dbReference>
<organism evidence="10 11">
    <name type="scientific">Latimeria chalumnae</name>
    <name type="common">Coelacanth</name>
    <dbReference type="NCBI Taxonomy" id="7897"/>
    <lineage>
        <taxon>Eukaryota</taxon>
        <taxon>Metazoa</taxon>
        <taxon>Chordata</taxon>
        <taxon>Craniata</taxon>
        <taxon>Vertebrata</taxon>
        <taxon>Euteleostomi</taxon>
        <taxon>Coelacanthiformes</taxon>
        <taxon>Coelacanthidae</taxon>
        <taxon>Latimeria</taxon>
    </lineage>
</organism>
<reference evidence="11" key="1">
    <citation type="submission" date="2011-08" db="EMBL/GenBank/DDBJ databases">
        <title>The draft genome of Latimeria chalumnae.</title>
        <authorList>
            <person name="Di Palma F."/>
            <person name="Alfoldi J."/>
            <person name="Johnson J."/>
            <person name="Berlin A."/>
            <person name="Gnerre S."/>
            <person name="Jaffe D."/>
            <person name="MacCallum I."/>
            <person name="Young S."/>
            <person name="Walker B.J."/>
            <person name="Lander E."/>
            <person name="Lindblad-Toh K."/>
        </authorList>
    </citation>
    <scope>NUCLEOTIDE SEQUENCE [LARGE SCALE GENOMIC DNA]</scope>
    <source>
        <strain evidence="11">Wild caught</strain>
    </source>
</reference>
<dbReference type="SMART" id="SM00385">
    <property type="entry name" value="CYCLIN"/>
    <property type="match status" value="2"/>
</dbReference>
<dbReference type="KEGG" id="lcm:102349107"/>
<evidence type="ECO:0000256" key="1">
    <source>
        <dbReference type="ARBA" id="ARBA00003222"/>
    </source>
</evidence>
<dbReference type="SMART" id="SM01332">
    <property type="entry name" value="Cyclin_C"/>
    <property type="match status" value="1"/>
</dbReference>
<keyword evidence="4 6" id="KW-0195">Cyclin</keyword>
<dbReference type="Pfam" id="PF00134">
    <property type="entry name" value="Cyclin_N"/>
    <property type="match status" value="1"/>
</dbReference>
<feature type="domain" description="Cyclin C-terminal" evidence="9">
    <location>
        <begin position="270"/>
        <end position="388"/>
    </location>
</feature>
<dbReference type="InParanoid" id="H2ZZD6"/>